<keyword evidence="5 8" id="KW-0255">Endonuclease</keyword>
<name>A0A0A0BGK8_9GAMM</name>
<proteinExistence type="inferred from homology"/>
<evidence type="ECO:0000256" key="6">
    <source>
        <dbReference type="ARBA" id="ARBA00022801"/>
    </source>
</evidence>
<gene>
    <name evidence="8" type="primary">ybeY</name>
    <name evidence="9" type="ORF">LP43_0074</name>
</gene>
<dbReference type="Pfam" id="PF02130">
    <property type="entry name" value="YbeY"/>
    <property type="match status" value="1"/>
</dbReference>
<dbReference type="Proteomes" id="UP000029999">
    <property type="component" value="Unassembled WGS sequence"/>
</dbReference>
<dbReference type="NCBIfam" id="TIGR00043">
    <property type="entry name" value="rRNA maturation RNase YbeY"/>
    <property type="match status" value="1"/>
</dbReference>
<dbReference type="Gene3D" id="3.40.390.30">
    <property type="entry name" value="Metalloproteases ('zincins'), catalytic domain"/>
    <property type="match status" value="1"/>
</dbReference>
<dbReference type="InterPro" id="IPR023091">
    <property type="entry name" value="MetalPrtase_cat_dom_sf_prd"/>
</dbReference>
<dbReference type="EC" id="3.1.-.-" evidence="8"/>
<feature type="binding site" evidence="8">
    <location>
        <position position="115"/>
    </location>
    <ligand>
        <name>Zn(2+)</name>
        <dbReference type="ChEBI" id="CHEBI:29105"/>
        <note>catalytic</note>
    </ligand>
</feature>
<dbReference type="SUPFAM" id="SSF55486">
    <property type="entry name" value="Metalloproteases ('zincins'), catalytic domain"/>
    <property type="match status" value="1"/>
</dbReference>
<evidence type="ECO:0000256" key="5">
    <source>
        <dbReference type="ARBA" id="ARBA00022759"/>
    </source>
</evidence>
<dbReference type="GO" id="GO:0004521">
    <property type="term" value="F:RNA endonuclease activity"/>
    <property type="evidence" value="ECO:0007669"/>
    <property type="project" value="UniProtKB-UniRule"/>
</dbReference>
<sequence length="155" mass="17463">MTVTVDFQPAFDGDTPDEAAFQRWAEAALATVEEDCELSIRLVDEDESAELNSQYRGKTGPTNVLSFPFDSDIALEPTLLGDLVICVPIVEKEAQQQDKIAEHHWAHMVIHGCLHLLGYDHIEDDEAEEMETLEIQILHKMNITNPYELQGEQQA</sequence>
<dbReference type="RefSeq" id="WP_036310885.1">
    <property type="nucleotide sequence ID" value="NZ_JRQD01000001.1"/>
</dbReference>
<dbReference type="GO" id="GO:0006364">
    <property type="term" value="P:rRNA processing"/>
    <property type="evidence" value="ECO:0007669"/>
    <property type="project" value="UniProtKB-UniRule"/>
</dbReference>
<keyword evidence="6 8" id="KW-0378">Hydrolase</keyword>
<feature type="binding site" evidence="8">
    <location>
        <position position="111"/>
    </location>
    <ligand>
        <name>Zn(2+)</name>
        <dbReference type="ChEBI" id="CHEBI:29105"/>
        <note>catalytic</note>
    </ligand>
</feature>
<dbReference type="HAMAP" id="MF_00009">
    <property type="entry name" value="Endoribonucl_YbeY"/>
    <property type="match status" value="1"/>
</dbReference>
<feature type="binding site" evidence="8">
    <location>
        <position position="121"/>
    </location>
    <ligand>
        <name>Zn(2+)</name>
        <dbReference type="ChEBI" id="CHEBI:29105"/>
        <note>catalytic</note>
    </ligand>
</feature>
<comment type="cofactor">
    <cofactor evidence="8">
        <name>Zn(2+)</name>
        <dbReference type="ChEBI" id="CHEBI:29105"/>
    </cofactor>
    <text evidence="8">Binds 1 zinc ion.</text>
</comment>
<dbReference type="STRING" id="392484.LP43_0074"/>
<reference evidence="9 10" key="1">
    <citation type="submission" date="2014-09" db="EMBL/GenBank/DDBJ databases">
        <authorList>
            <person name="Grob C."/>
            <person name="Taubert M."/>
            <person name="Howat A.M."/>
            <person name="Burns O.J."/>
            <person name="Dixon J.L."/>
            <person name="Chen Y."/>
            <person name="Murrell J.C."/>
        </authorList>
    </citation>
    <scope>NUCLEOTIDE SEQUENCE [LARGE SCALE GENOMIC DNA]</scope>
    <source>
        <strain evidence="9">L4</strain>
    </source>
</reference>
<dbReference type="AlphaFoldDB" id="A0A0A0BGK8"/>
<keyword evidence="8" id="KW-0698">rRNA processing</keyword>
<dbReference type="PANTHER" id="PTHR46986">
    <property type="entry name" value="ENDORIBONUCLEASE YBEY, CHLOROPLASTIC"/>
    <property type="match status" value="1"/>
</dbReference>
<comment type="caution">
    <text evidence="9">The sequence shown here is derived from an EMBL/GenBank/DDBJ whole genome shotgun (WGS) entry which is preliminary data.</text>
</comment>
<comment type="similarity">
    <text evidence="1 8">Belongs to the endoribonuclease YbeY family.</text>
</comment>
<evidence type="ECO:0000256" key="7">
    <source>
        <dbReference type="ARBA" id="ARBA00022833"/>
    </source>
</evidence>
<evidence type="ECO:0000313" key="10">
    <source>
        <dbReference type="Proteomes" id="UP000029999"/>
    </source>
</evidence>
<accession>A0A0A0BGK8</accession>
<keyword evidence="2 8" id="KW-0690">Ribosome biogenesis</keyword>
<evidence type="ECO:0000256" key="4">
    <source>
        <dbReference type="ARBA" id="ARBA00022723"/>
    </source>
</evidence>
<comment type="function">
    <text evidence="8">Single strand-specific metallo-endoribonuclease involved in late-stage 70S ribosome quality control and in maturation of the 3' terminus of the 16S rRNA.</text>
</comment>
<keyword evidence="3 8" id="KW-0540">Nuclease</keyword>
<keyword evidence="8" id="KW-0963">Cytoplasm</keyword>
<dbReference type="PANTHER" id="PTHR46986:SF1">
    <property type="entry name" value="ENDORIBONUCLEASE YBEY, CHLOROPLASTIC"/>
    <property type="match status" value="1"/>
</dbReference>
<evidence type="ECO:0000313" key="9">
    <source>
        <dbReference type="EMBL" id="KGM07658.1"/>
    </source>
</evidence>
<evidence type="ECO:0000256" key="3">
    <source>
        <dbReference type="ARBA" id="ARBA00022722"/>
    </source>
</evidence>
<organism evidence="9 10">
    <name type="scientific">Methylophaga thiooxydans</name>
    <dbReference type="NCBI Taxonomy" id="392484"/>
    <lineage>
        <taxon>Bacteria</taxon>
        <taxon>Pseudomonadati</taxon>
        <taxon>Pseudomonadota</taxon>
        <taxon>Gammaproteobacteria</taxon>
        <taxon>Thiotrichales</taxon>
        <taxon>Piscirickettsiaceae</taxon>
        <taxon>Methylophaga</taxon>
    </lineage>
</organism>
<dbReference type="PROSITE" id="PS01306">
    <property type="entry name" value="UPF0054"/>
    <property type="match status" value="1"/>
</dbReference>
<keyword evidence="4 8" id="KW-0479">Metal-binding</keyword>
<evidence type="ECO:0000256" key="1">
    <source>
        <dbReference type="ARBA" id="ARBA00010875"/>
    </source>
</evidence>
<protein>
    <recommendedName>
        <fullName evidence="8">Endoribonuclease YbeY</fullName>
        <ecNumber evidence="8">3.1.-.-</ecNumber>
    </recommendedName>
</protein>
<evidence type="ECO:0000256" key="8">
    <source>
        <dbReference type="HAMAP-Rule" id="MF_00009"/>
    </source>
</evidence>
<dbReference type="GO" id="GO:0008270">
    <property type="term" value="F:zinc ion binding"/>
    <property type="evidence" value="ECO:0007669"/>
    <property type="project" value="UniProtKB-UniRule"/>
</dbReference>
<keyword evidence="7 8" id="KW-0862">Zinc</keyword>
<dbReference type="InterPro" id="IPR002036">
    <property type="entry name" value="YbeY"/>
</dbReference>
<dbReference type="EMBL" id="JRQD01000001">
    <property type="protein sequence ID" value="KGM07658.1"/>
    <property type="molecule type" value="Genomic_DNA"/>
</dbReference>
<evidence type="ECO:0000256" key="2">
    <source>
        <dbReference type="ARBA" id="ARBA00022517"/>
    </source>
</evidence>
<dbReference type="InterPro" id="IPR020549">
    <property type="entry name" value="YbeY_CS"/>
</dbReference>
<comment type="subcellular location">
    <subcellularLocation>
        <location evidence="8">Cytoplasm</location>
    </subcellularLocation>
</comment>
<dbReference type="GO" id="GO:0004222">
    <property type="term" value="F:metalloendopeptidase activity"/>
    <property type="evidence" value="ECO:0007669"/>
    <property type="project" value="InterPro"/>
</dbReference>
<dbReference type="GO" id="GO:0005737">
    <property type="term" value="C:cytoplasm"/>
    <property type="evidence" value="ECO:0007669"/>
    <property type="project" value="UniProtKB-SubCell"/>
</dbReference>